<keyword evidence="8" id="KW-0492">Microsome</keyword>
<organism evidence="15 16">
    <name type="scientific">Araneus ventricosus</name>
    <name type="common">Orbweaver spider</name>
    <name type="synonym">Epeira ventricosa</name>
    <dbReference type="NCBI Taxonomy" id="182803"/>
    <lineage>
        <taxon>Eukaryota</taxon>
        <taxon>Metazoa</taxon>
        <taxon>Ecdysozoa</taxon>
        <taxon>Arthropoda</taxon>
        <taxon>Chelicerata</taxon>
        <taxon>Arachnida</taxon>
        <taxon>Araneae</taxon>
        <taxon>Araneomorphae</taxon>
        <taxon>Entelegynae</taxon>
        <taxon>Araneoidea</taxon>
        <taxon>Araneidae</taxon>
        <taxon>Araneus</taxon>
    </lineage>
</organism>
<comment type="subcellular location">
    <subcellularLocation>
        <location evidence="3">Endoplasmic reticulum membrane</location>
        <topology evidence="3">Peripheral membrane protein</topology>
    </subcellularLocation>
    <subcellularLocation>
        <location evidence="2">Microsome membrane</location>
        <topology evidence="2">Peripheral membrane protein</topology>
    </subcellularLocation>
</comment>
<evidence type="ECO:0000256" key="2">
    <source>
        <dbReference type="ARBA" id="ARBA00004174"/>
    </source>
</evidence>
<evidence type="ECO:0000256" key="3">
    <source>
        <dbReference type="ARBA" id="ARBA00004406"/>
    </source>
</evidence>
<evidence type="ECO:0000256" key="6">
    <source>
        <dbReference type="ARBA" id="ARBA00022723"/>
    </source>
</evidence>
<evidence type="ECO:0000256" key="10">
    <source>
        <dbReference type="ARBA" id="ARBA00023004"/>
    </source>
</evidence>
<dbReference type="PRINTS" id="PR00463">
    <property type="entry name" value="EP450I"/>
</dbReference>
<evidence type="ECO:0000256" key="12">
    <source>
        <dbReference type="ARBA" id="ARBA00023136"/>
    </source>
</evidence>
<evidence type="ECO:0000256" key="8">
    <source>
        <dbReference type="ARBA" id="ARBA00022848"/>
    </source>
</evidence>
<dbReference type="PRINTS" id="PR00385">
    <property type="entry name" value="P450"/>
</dbReference>
<keyword evidence="7" id="KW-0256">Endoplasmic reticulum</keyword>
<dbReference type="OrthoDB" id="6410329at2759"/>
<reference evidence="15 16" key="1">
    <citation type="journal article" date="2019" name="Sci. Rep.">
        <title>Orb-weaving spider Araneus ventricosus genome elucidates the spidroin gene catalogue.</title>
        <authorList>
            <person name="Kono N."/>
            <person name="Nakamura H."/>
            <person name="Ohtoshi R."/>
            <person name="Moran D.A.P."/>
            <person name="Shinohara A."/>
            <person name="Yoshida Y."/>
            <person name="Fujiwara M."/>
            <person name="Mori M."/>
            <person name="Tomita M."/>
            <person name="Arakawa K."/>
        </authorList>
    </citation>
    <scope>NUCLEOTIDE SEQUENCE [LARGE SCALE GENOMIC DNA]</scope>
</reference>
<dbReference type="InterPro" id="IPR001128">
    <property type="entry name" value="Cyt_P450"/>
</dbReference>
<keyword evidence="10 13" id="KW-0408">Iron</keyword>
<evidence type="ECO:0000256" key="5">
    <source>
        <dbReference type="ARBA" id="ARBA00022617"/>
    </source>
</evidence>
<evidence type="ECO:0000256" key="13">
    <source>
        <dbReference type="PIRSR" id="PIRSR602401-1"/>
    </source>
</evidence>
<evidence type="ECO:0000256" key="11">
    <source>
        <dbReference type="ARBA" id="ARBA00023033"/>
    </source>
</evidence>
<protein>
    <submittedName>
        <fullName evidence="15">Cytochrome P450 3A5</fullName>
    </submittedName>
</protein>
<evidence type="ECO:0000256" key="14">
    <source>
        <dbReference type="RuleBase" id="RU000461"/>
    </source>
</evidence>
<comment type="cofactor">
    <cofactor evidence="1 13">
        <name>heme</name>
        <dbReference type="ChEBI" id="CHEBI:30413"/>
    </cofactor>
</comment>
<dbReference type="InterPro" id="IPR036396">
    <property type="entry name" value="Cyt_P450_sf"/>
</dbReference>
<dbReference type="EMBL" id="BGPR01007079">
    <property type="protein sequence ID" value="GBN24126.1"/>
    <property type="molecule type" value="Genomic_DNA"/>
</dbReference>
<dbReference type="GO" id="GO:0020037">
    <property type="term" value="F:heme binding"/>
    <property type="evidence" value="ECO:0007669"/>
    <property type="project" value="InterPro"/>
</dbReference>
<keyword evidence="9 14" id="KW-0560">Oxidoreductase</keyword>
<dbReference type="GO" id="GO:0004497">
    <property type="term" value="F:monooxygenase activity"/>
    <property type="evidence" value="ECO:0007669"/>
    <property type="project" value="UniProtKB-KW"/>
</dbReference>
<dbReference type="AlphaFoldDB" id="A0A4Y2MEN2"/>
<dbReference type="Gene3D" id="1.10.630.10">
    <property type="entry name" value="Cytochrome P450"/>
    <property type="match status" value="1"/>
</dbReference>
<dbReference type="PANTHER" id="PTHR24292">
    <property type="entry name" value="CYTOCHROME P450"/>
    <property type="match status" value="1"/>
</dbReference>
<keyword evidence="6 13" id="KW-0479">Metal-binding</keyword>
<dbReference type="GO" id="GO:0005506">
    <property type="term" value="F:iron ion binding"/>
    <property type="evidence" value="ECO:0007669"/>
    <property type="project" value="InterPro"/>
</dbReference>
<evidence type="ECO:0000256" key="4">
    <source>
        <dbReference type="ARBA" id="ARBA00010617"/>
    </source>
</evidence>
<comment type="caution">
    <text evidence="15">The sequence shown here is derived from an EMBL/GenBank/DDBJ whole genome shotgun (WGS) entry which is preliminary data.</text>
</comment>
<evidence type="ECO:0000313" key="16">
    <source>
        <dbReference type="Proteomes" id="UP000499080"/>
    </source>
</evidence>
<dbReference type="Proteomes" id="UP000499080">
    <property type="component" value="Unassembled WGS sequence"/>
</dbReference>
<evidence type="ECO:0000256" key="7">
    <source>
        <dbReference type="ARBA" id="ARBA00022824"/>
    </source>
</evidence>
<dbReference type="InterPro" id="IPR017972">
    <property type="entry name" value="Cyt_P450_CS"/>
</dbReference>
<comment type="similarity">
    <text evidence="4 14">Belongs to the cytochrome P450 family.</text>
</comment>
<dbReference type="GO" id="GO:0016705">
    <property type="term" value="F:oxidoreductase activity, acting on paired donors, with incorporation or reduction of molecular oxygen"/>
    <property type="evidence" value="ECO:0007669"/>
    <property type="project" value="InterPro"/>
</dbReference>
<evidence type="ECO:0000256" key="1">
    <source>
        <dbReference type="ARBA" id="ARBA00001971"/>
    </source>
</evidence>
<evidence type="ECO:0000313" key="15">
    <source>
        <dbReference type="EMBL" id="GBN24126.1"/>
    </source>
</evidence>
<accession>A0A4Y2MEN2</accession>
<dbReference type="PANTHER" id="PTHR24292:SF102">
    <property type="entry name" value="CYTOCHROME P450 FAMILY-RELATED"/>
    <property type="match status" value="1"/>
</dbReference>
<dbReference type="SUPFAM" id="SSF48264">
    <property type="entry name" value="Cytochrome P450"/>
    <property type="match status" value="1"/>
</dbReference>
<dbReference type="InterPro" id="IPR050476">
    <property type="entry name" value="Insect_CytP450_Detox"/>
</dbReference>
<gene>
    <name evidence="15" type="primary">CYP3A5_3</name>
    <name evidence="15" type="ORF">AVEN_214403_1</name>
</gene>
<dbReference type="GO" id="GO:0005789">
    <property type="term" value="C:endoplasmic reticulum membrane"/>
    <property type="evidence" value="ECO:0007669"/>
    <property type="project" value="UniProtKB-SubCell"/>
</dbReference>
<keyword evidence="12" id="KW-0472">Membrane</keyword>
<proteinExistence type="inferred from homology"/>
<dbReference type="InterPro" id="IPR002401">
    <property type="entry name" value="Cyt_P450_E_grp-I"/>
</dbReference>
<feature type="binding site" description="axial binding residue" evidence="13">
    <location>
        <position position="173"/>
    </location>
    <ligand>
        <name>heme</name>
        <dbReference type="ChEBI" id="CHEBI:30413"/>
    </ligand>
    <ligandPart>
        <name>Fe</name>
        <dbReference type="ChEBI" id="CHEBI:18248"/>
    </ligandPart>
</feature>
<keyword evidence="5 13" id="KW-0349">Heme</keyword>
<dbReference type="PROSITE" id="PS00086">
    <property type="entry name" value="CYTOCHROME_P450"/>
    <property type="match status" value="1"/>
</dbReference>
<keyword evidence="11 14" id="KW-0503">Monooxygenase</keyword>
<name>A0A4Y2MEN2_ARAVE</name>
<dbReference type="Pfam" id="PF00067">
    <property type="entry name" value="p450"/>
    <property type="match status" value="1"/>
</dbReference>
<evidence type="ECO:0000256" key="9">
    <source>
        <dbReference type="ARBA" id="ARBA00023002"/>
    </source>
</evidence>
<keyword evidence="16" id="KW-1185">Reference proteome</keyword>
<sequence>MDIVFFDFLLYLTLKSDSNILMFCELAQCRSVGKWRTSYETTSTALAFTTYLLAKHQDVQENLYQEIKDMIERGQKLEYATINKLHYLDKVLNESMRIYPPIHLFTNRYALEDVQYGDIHIPEGTLIQAPVYLMHHDPDFWSEPEIFDPERFSAKPNSEGITYLPFGVGPRNCLGMRFAQLEAKLALANMVYKFNIKLDEKQKDNLEVMCRIRTITPGKVRVKLGTRNENN</sequence>